<dbReference type="AlphaFoldDB" id="A0A4S3MQV3"/>
<dbReference type="Pfam" id="PF07244">
    <property type="entry name" value="POTRA"/>
    <property type="match status" value="4"/>
</dbReference>
<dbReference type="Proteomes" id="UP000309450">
    <property type="component" value="Unassembled WGS sequence"/>
</dbReference>
<feature type="domain" description="POTRA" evidence="11">
    <location>
        <begin position="367"/>
        <end position="440"/>
    </location>
</feature>
<dbReference type="GO" id="GO:0051205">
    <property type="term" value="P:protein insertion into membrane"/>
    <property type="evidence" value="ECO:0007669"/>
    <property type="project" value="UniProtKB-UniRule"/>
</dbReference>
<dbReference type="PIRSF" id="PIRSF006076">
    <property type="entry name" value="OM_assembly_OMP85"/>
    <property type="match status" value="1"/>
</dbReference>
<evidence type="ECO:0000256" key="10">
    <source>
        <dbReference type="SAM" id="MobiDB-lite"/>
    </source>
</evidence>
<evidence type="ECO:0000256" key="8">
    <source>
        <dbReference type="HAMAP-Rule" id="MF_01430"/>
    </source>
</evidence>
<evidence type="ECO:0000256" key="6">
    <source>
        <dbReference type="ARBA" id="ARBA00023136"/>
    </source>
</evidence>
<sequence length="796" mass="87582">MTKATCATPARGTGKGALLRRAAVAVFLSGTAVCTTIIGQASAQSYAFTQVEIEGNDRVDAASILRFAGIGRGQQVSAAELNDAYQRIVNSGLFETVELAPQGGTLVIKVKEYPTINIVNFEGNRRIKDEQLAEIAQSKSRRIYSPAQAEQDAANITEAYRQSGRLAVTVEPRIIRRSDNRVDLVFEVAEGRVVENERISFVGNRDYSDRRLRQVLETKQAGILRTFIQRDTFVADRIELDKQLLRDFYLSRGYIDFQVLDATAELARERDATFVTFTVREGQSFRFGQISASSEIDEIDAAEFEALLRIRPGVTYSPSIVENNIARLENLALRKGLNFVRVEPRISRNDRDQTLDVDFVLTRGQRIFVERIDIEGNTTTLDEVVRRQFTTVEGDPFNPRAIRQSAERIRALGFFSDARVEAEQGSGPDQVVVNVDVEEQPTGSLSFGASYSVSNGVGVNVGLTETNFLGRGQTVGINVSSGTDSTSSSLYFKEPALLGRDLEFTFNSYYNVTDNENSFYDTRRIGIIPSIEFPIGEFSRLQLRYSMKKDTVRSVDRGMVDDPATPEDETSNGSSRILLREERQGSPFSSSIGYTFSYDTRIGGQNPNGGILLRFGQDFAGVGGDIESVTTSALALAETKVFNEDVTLRAVVEGGAIKMLNGGTSRVTDRFFGNGKIRGFEPNGIGPRDLTATNEDALGGNLFAVARFEAEFPLGLPEEYGLTGGVFADVGSVWSLDDVRGTAGPVDDGLNLRSAVGVSLFWTTAIGPLRFNFSRAINKETYDKEQNFDLTISTKF</sequence>
<dbReference type="PROSITE" id="PS51779">
    <property type="entry name" value="POTRA"/>
    <property type="match status" value="3"/>
</dbReference>
<dbReference type="Pfam" id="PF01103">
    <property type="entry name" value="Omp85"/>
    <property type="match status" value="1"/>
</dbReference>
<dbReference type="PANTHER" id="PTHR12815:SF23">
    <property type="entry name" value="OUTER MEMBRANE PROTEIN ASSEMBLY FACTOR BAMA"/>
    <property type="match status" value="1"/>
</dbReference>
<proteinExistence type="inferred from homology"/>
<dbReference type="InterPro" id="IPR034746">
    <property type="entry name" value="POTRA"/>
</dbReference>
<dbReference type="RefSeq" id="WP_136392855.1">
    <property type="nucleotide sequence ID" value="NZ_SSND01000001.1"/>
</dbReference>
<keyword evidence="13" id="KW-1185">Reference proteome</keyword>
<evidence type="ECO:0000256" key="2">
    <source>
        <dbReference type="ARBA" id="ARBA00022452"/>
    </source>
</evidence>
<comment type="function">
    <text evidence="8">Part of the outer membrane protein assembly complex, which is involved in assembly and insertion of beta-barrel proteins into the outer membrane.</text>
</comment>
<keyword evidence="7 8" id="KW-0998">Cell outer membrane</keyword>
<dbReference type="PANTHER" id="PTHR12815">
    <property type="entry name" value="SORTING AND ASSEMBLY MACHINERY SAMM50 PROTEIN FAMILY MEMBER"/>
    <property type="match status" value="1"/>
</dbReference>
<evidence type="ECO:0000256" key="5">
    <source>
        <dbReference type="ARBA" id="ARBA00022737"/>
    </source>
</evidence>
<evidence type="ECO:0000256" key="1">
    <source>
        <dbReference type="ARBA" id="ARBA00004370"/>
    </source>
</evidence>
<dbReference type="EMBL" id="SSND01000001">
    <property type="protein sequence ID" value="THD84474.1"/>
    <property type="molecule type" value="Genomic_DNA"/>
</dbReference>
<dbReference type="OrthoDB" id="9803054at2"/>
<evidence type="ECO:0000256" key="9">
    <source>
        <dbReference type="NCBIfam" id="TIGR03303"/>
    </source>
</evidence>
<name>A0A4S3MQV3_9RHOB</name>
<keyword evidence="4 8" id="KW-0732">Signal</keyword>
<reference evidence="12 13" key="1">
    <citation type="submission" date="2019-04" db="EMBL/GenBank/DDBJ databases">
        <title>Draft genome sequence of Gemmobacter aestuarii sp. nov.</title>
        <authorList>
            <person name="Hameed A."/>
            <person name="Lin S.-Y."/>
            <person name="Shahina M."/>
            <person name="Lai W.-A."/>
            <person name="Young C.-C."/>
        </authorList>
    </citation>
    <scope>NUCLEOTIDE SEQUENCE [LARGE SCALE GENOMIC DNA]</scope>
    <source>
        <strain evidence="12 13">CC-PW-75</strain>
    </source>
</reference>
<dbReference type="Gene3D" id="2.40.160.50">
    <property type="entry name" value="membrane protein fhac: a member of the omp85/tpsb transporter family"/>
    <property type="match status" value="1"/>
</dbReference>
<comment type="subunit">
    <text evidence="8">Part of the Bam complex.</text>
</comment>
<dbReference type="InterPro" id="IPR010827">
    <property type="entry name" value="BamA/TamA_POTRA"/>
</dbReference>
<evidence type="ECO:0000256" key="4">
    <source>
        <dbReference type="ARBA" id="ARBA00022729"/>
    </source>
</evidence>
<dbReference type="InterPro" id="IPR023707">
    <property type="entry name" value="OM_assembly_BamA"/>
</dbReference>
<protein>
    <recommendedName>
        <fullName evidence="8 9">Outer membrane protein assembly factor BamA</fullName>
    </recommendedName>
</protein>
<accession>A0A4S3MQV3</accession>
<dbReference type="GO" id="GO:0043165">
    <property type="term" value="P:Gram-negative-bacterium-type cell outer membrane assembly"/>
    <property type="evidence" value="ECO:0007669"/>
    <property type="project" value="UniProtKB-UniRule"/>
</dbReference>
<keyword evidence="6 8" id="KW-0472">Membrane</keyword>
<dbReference type="InterPro" id="IPR000184">
    <property type="entry name" value="Bac_surfAg_D15"/>
</dbReference>
<keyword evidence="2 8" id="KW-1134">Transmembrane beta strand</keyword>
<dbReference type="InterPro" id="IPR039910">
    <property type="entry name" value="D15-like"/>
</dbReference>
<evidence type="ECO:0000256" key="3">
    <source>
        <dbReference type="ARBA" id="ARBA00022692"/>
    </source>
</evidence>
<evidence type="ECO:0000313" key="12">
    <source>
        <dbReference type="EMBL" id="THD84474.1"/>
    </source>
</evidence>
<comment type="similarity">
    <text evidence="8">Belongs to the BamA family.</text>
</comment>
<evidence type="ECO:0000259" key="11">
    <source>
        <dbReference type="PROSITE" id="PS51779"/>
    </source>
</evidence>
<comment type="caution">
    <text evidence="12">The sequence shown here is derived from an EMBL/GenBank/DDBJ whole genome shotgun (WGS) entry which is preliminary data.</text>
</comment>
<evidence type="ECO:0000313" key="13">
    <source>
        <dbReference type="Proteomes" id="UP000309450"/>
    </source>
</evidence>
<feature type="domain" description="POTRA" evidence="11">
    <location>
        <begin position="114"/>
        <end position="191"/>
    </location>
</feature>
<organism evidence="12 13">
    <name type="scientific">Aliigemmobacter aestuarii</name>
    <dbReference type="NCBI Taxonomy" id="1445661"/>
    <lineage>
        <taxon>Bacteria</taxon>
        <taxon>Pseudomonadati</taxon>
        <taxon>Pseudomonadota</taxon>
        <taxon>Alphaproteobacteria</taxon>
        <taxon>Rhodobacterales</taxon>
        <taxon>Paracoccaceae</taxon>
        <taxon>Aliigemmobacter</taxon>
    </lineage>
</organism>
<dbReference type="NCBIfam" id="TIGR03303">
    <property type="entry name" value="OM_YaeT"/>
    <property type="match status" value="1"/>
</dbReference>
<dbReference type="Gene3D" id="3.10.20.310">
    <property type="entry name" value="membrane protein fhac"/>
    <property type="match status" value="5"/>
</dbReference>
<keyword evidence="3 8" id="KW-0812">Transmembrane</keyword>
<comment type="subcellular location">
    <subcellularLocation>
        <location evidence="8">Cell outer membrane</location>
    </subcellularLocation>
    <subcellularLocation>
        <location evidence="1">Membrane</location>
    </subcellularLocation>
</comment>
<gene>
    <name evidence="8 12" type="primary">bamA</name>
    <name evidence="12" type="ORF">E7811_01625</name>
</gene>
<keyword evidence="5 8" id="KW-0677">Repeat</keyword>
<evidence type="ECO:0000256" key="7">
    <source>
        <dbReference type="ARBA" id="ARBA00023237"/>
    </source>
</evidence>
<dbReference type="HAMAP" id="MF_01430">
    <property type="entry name" value="OM_assembly_BamA"/>
    <property type="match status" value="1"/>
</dbReference>
<dbReference type="GO" id="GO:0009279">
    <property type="term" value="C:cell outer membrane"/>
    <property type="evidence" value="ECO:0007669"/>
    <property type="project" value="UniProtKB-SubCell"/>
</dbReference>
<feature type="region of interest" description="Disordered" evidence="10">
    <location>
        <begin position="556"/>
        <end position="575"/>
    </location>
</feature>
<feature type="domain" description="POTRA" evidence="11">
    <location>
        <begin position="46"/>
        <end position="113"/>
    </location>
</feature>